<dbReference type="InterPro" id="IPR045307">
    <property type="entry name" value="ADCK1_dom"/>
</dbReference>
<dbReference type="AlphaFoldDB" id="A0A8B7PLX2"/>
<dbReference type="GO" id="GO:0005743">
    <property type="term" value="C:mitochondrial inner membrane"/>
    <property type="evidence" value="ECO:0007669"/>
    <property type="project" value="TreeGrafter"/>
</dbReference>
<dbReference type="Gene3D" id="1.10.510.10">
    <property type="entry name" value="Transferase(Phosphotransferase) domain 1"/>
    <property type="match status" value="1"/>
</dbReference>
<dbReference type="SUPFAM" id="SSF56112">
    <property type="entry name" value="Protein kinase-like (PK-like)"/>
    <property type="match status" value="1"/>
</dbReference>
<dbReference type="InterPro" id="IPR000719">
    <property type="entry name" value="Prot_kinase_dom"/>
</dbReference>
<dbReference type="InterPro" id="IPR011009">
    <property type="entry name" value="Kinase-like_dom_sf"/>
</dbReference>
<keyword evidence="4" id="KW-0418">Kinase</keyword>
<evidence type="ECO:0000256" key="1">
    <source>
        <dbReference type="ARBA" id="ARBA00009670"/>
    </source>
</evidence>
<sequence>MKAIGYRTIKWLGLFCGTAAAAGVATGVVLGADDFSSIPVGVLRFGRAACYVGLIAVDYQKSLHSGNVDKDSANYLQLKSEVHQRSAEKLLKLCCINGGTFVKIGQHLGSLEYLLPPEYVKTLQVLHSKAPKSDIESVKSVLRQELHADPDELFTSFSAEPVGAASLAQVHVATTQDGRKVAVKVQHRTVKEHAAIDMKGMEFLVSAVSYFFPDFNFDWLVEETKINLPLELDFEHEGRNAEQVAEMFKQFPWLKVPSIDWTLSTKRVLTMEYCEGGQVNDPVYMKAHNLAPEQVAERLGLLYSEMIFCRGYVHSDPHPGNVLVNRRPRGDAQIILLDHGLYARVSDNIRESYSKFWLAILGQDVDGIAKYGRELGVGDLAGLFACMVTARSWDSITRGIDKHSINDAERNEVSNYATKLLPEIIATLGRVNRQMLLLLKTNDLLRGIEYSLNIQHSRKSFLTMSRCCVRAVYDRQMLLCSSSFCRLLTSVNLRAALLRIDVYTSYISCMTNIHKLFAWSRQSTVAEAFRWVSEVPGLRLPFAASTWLFCQAWLCVGVLKNAFVTVVFFGRQRPNYLHTSFDENGRVVFKESRTLKDGHA</sequence>
<dbReference type="CTD" id="57143"/>
<dbReference type="RefSeq" id="XP_018026396.1">
    <property type="nucleotide sequence ID" value="XM_018170907.2"/>
</dbReference>
<dbReference type="OrthoDB" id="427480at2759"/>
<dbReference type="InterPro" id="IPR051130">
    <property type="entry name" value="Mito_struct-func_regulator"/>
</dbReference>
<dbReference type="Pfam" id="PF03109">
    <property type="entry name" value="ABC1"/>
    <property type="match status" value="1"/>
</dbReference>
<dbReference type="GeneID" id="108681831"/>
<proteinExistence type="inferred from homology"/>
<dbReference type="InterPro" id="IPR004147">
    <property type="entry name" value="ABC1_dom"/>
</dbReference>
<dbReference type="PANTHER" id="PTHR43173">
    <property type="entry name" value="ABC1 FAMILY PROTEIN"/>
    <property type="match status" value="1"/>
</dbReference>
<accession>A0A8B7PLX2</accession>
<gene>
    <name evidence="4" type="primary">LOC108681831</name>
</gene>
<evidence type="ECO:0000313" key="3">
    <source>
        <dbReference type="Proteomes" id="UP000694843"/>
    </source>
</evidence>
<dbReference type="OMA" id="RCNPEDI"/>
<dbReference type="GO" id="GO:0005524">
    <property type="term" value="F:ATP binding"/>
    <property type="evidence" value="ECO:0007669"/>
    <property type="project" value="InterPro"/>
</dbReference>
<name>A0A8B7PLX2_HYAAZ</name>
<evidence type="ECO:0000313" key="4">
    <source>
        <dbReference type="RefSeq" id="XP_018026396.1"/>
    </source>
</evidence>
<protein>
    <submittedName>
        <fullName evidence="4">AarF domain-containing protein kinase 1 isoform X1</fullName>
    </submittedName>
</protein>
<dbReference type="CDD" id="cd13969">
    <property type="entry name" value="ADCK1-like"/>
    <property type="match status" value="1"/>
</dbReference>
<dbReference type="GO" id="GO:0004672">
    <property type="term" value="F:protein kinase activity"/>
    <property type="evidence" value="ECO:0007669"/>
    <property type="project" value="InterPro"/>
</dbReference>
<evidence type="ECO:0000259" key="2">
    <source>
        <dbReference type="PROSITE" id="PS50011"/>
    </source>
</evidence>
<keyword evidence="3" id="KW-1185">Reference proteome</keyword>
<keyword evidence="4" id="KW-0808">Transferase</keyword>
<organism evidence="3 4">
    <name type="scientific">Hyalella azteca</name>
    <name type="common">Amphipod</name>
    <dbReference type="NCBI Taxonomy" id="294128"/>
    <lineage>
        <taxon>Eukaryota</taxon>
        <taxon>Metazoa</taxon>
        <taxon>Ecdysozoa</taxon>
        <taxon>Arthropoda</taxon>
        <taxon>Crustacea</taxon>
        <taxon>Multicrustacea</taxon>
        <taxon>Malacostraca</taxon>
        <taxon>Eumalacostraca</taxon>
        <taxon>Peracarida</taxon>
        <taxon>Amphipoda</taxon>
        <taxon>Senticaudata</taxon>
        <taxon>Talitrida</taxon>
        <taxon>Talitroidea</taxon>
        <taxon>Hyalellidae</taxon>
        <taxon>Hyalella</taxon>
    </lineage>
</organism>
<dbReference type="KEGG" id="hazt:108681831"/>
<dbReference type="PANTHER" id="PTHR43173:SF19">
    <property type="entry name" value="AARF DOMAIN-CONTAINING PROTEIN KINASE 1"/>
    <property type="match status" value="1"/>
</dbReference>
<dbReference type="GO" id="GO:0007005">
    <property type="term" value="P:mitochondrion organization"/>
    <property type="evidence" value="ECO:0007669"/>
    <property type="project" value="TreeGrafter"/>
</dbReference>
<feature type="domain" description="Protein kinase" evidence="2">
    <location>
        <begin position="156"/>
        <end position="445"/>
    </location>
</feature>
<reference evidence="4" key="1">
    <citation type="submission" date="2025-08" db="UniProtKB">
        <authorList>
            <consortium name="RefSeq"/>
        </authorList>
    </citation>
    <scope>IDENTIFICATION</scope>
    <source>
        <tissue evidence="4">Whole organism</tissue>
    </source>
</reference>
<dbReference type="PROSITE" id="PS50011">
    <property type="entry name" value="PROTEIN_KINASE_DOM"/>
    <property type="match status" value="1"/>
</dbReference>
<comment type="similarity">
    <text evidence="1">Belongs to the protein kinase superfamily. ADCK protein kinase family.</text>
</comment>
<dbReference type="Proteomes" id="UP000694843">
    <property type="component" value="Unplaced"/>
</dbReference>
<dbReference type="GO" id="GO:0055088">
    <property type="term" value="P:lipid homeostasis"/>
    <property type="evidence" value="ECO:0007669"/>
    <property type="project" value="TreeGrafter"/>
</dbReference>